<keyword evidence="12 20" id="KW-0482">Metalloprotease</keyword>
<feature type="region of interest" description="Disordered" evidence="21">
    <location>
        <begin position="177"/>
        <end position="250"/>
    </location>
</feature>
<feature type="region of interest" description="Disordered" evidence="21">
    <location>
        <begin position="1"/>
        <end position="85"/>
    </location>
</feature>
<proteinExistence type="inferred from homology"/>
<dbReference type="Pfam" id="PF24818">
    <property type="entry name" value="PH_TRF2_HOY1"/>
    <property type="match status" value="1"/>
</dbReference>
<evidence type="ECO:0000256" key="11">
    <source>
        <dbReference type="ARBA" id="ARBA00022946"/>
    </source>
</evidence>
<dbReference type="InterPro" id="IPR001567">
    <property type="entry name" value="Pept_M3A_M3B_dom"/>
</dbReference>
<keyword evidence="13 18" id="KW-0238">DNA-binding</keyword>
<evidence type="ECO:0000256" key="8">
    <source>
        <dbReference type="ARBA" id="ARBA00022723"/>
    </source>
</evidence>
<comment type="subcellular location">
    <subcellularLocation>
        <location evidence="2">Endomembrane system</location>
        <topology evidence="2">Multi-pass membrane protein</topology>
    </subcellularLocation>
    <subcellularLocation>
        <location evidence="4">Endoplasmic reticulum membrane</location>
    </subcellularLocation>
    <subcellularLocation>
        <location evidence="3">Mitochondrion matrix</location>
    </subcellularLocation>
    <subcellularLocation>
        <location evidence="18 19">Nucleus</location>
    </subcellularLocation>
</comment>
<dbReference type="FunFam" id="1.10.10.60:FF:000020">
    <property type="entry name" value="Ceramide synthase 5"/>
    <property type="match status" value="1"/>
</dbReference>
<comment type="caution">
    <text evidence="23">The sequence shown here is derived from an EMBL/GenBank/DDBJ whole genome shotgun (WGS) entry which is preliminary data.</text>
</comment>
<dbReference type="InterPro" id="IPR033851">
    <property type="entry name" value="M3A_MIP"/>
</dbReference>
<evidence type="ECO:0000256" key="1">
    <source>
        <dbReference type="ARBA" id="ARBA00000436"/>
    </source>
</evidence>
<feature type="compositionally biased region" description="Polar residues" evidence="21">
    <location>
        <begin position="12"/>
        <end position="21"/>
    </location>
</feature>
<dbReference type="Gene3D" id="1.10.10.60">
    <property type="entry name" value="Homeodomain-like"/>
    <property type="match status" value="1"/>
</dbReference>
<dbReference type="GO" id="GO:0005789">
    <property type="term" value="C:endoplasmic reticulum membrane"/>
    <property type="evidence" value="ECO:0007669"/>
    <property type="project" value="UniProtKB-SubCell"/>
</dbReference>
<feature type="compositionally biased region" description="Basic and acidic residues" evidence="21">
    <location>
        <begin position="42"/>
        <end position="56"/>
    </location>
</feature>
<dbReference type="PANTHER" id="PTHR11804">
    <property type="entry name" value="PROTEASE M3 THIMET OLIGOPEPTIDASE-RELATED"/>
    <property type="match status" value="1"/>
</dbReference>
<evidence type="ECO:0000256" key="6">
    <source>
        <dbReference type="ARBA" id="ARBA00012441"/>
    </source>
</evidence>
<keyword evidence="8 20" id="KW-0479">Metal-binding</keyword>
<keyword evidence="16 18" id="KW-0539">Nucleus</keyword>
<evidence type="ECO:0000256" key="7">
    <source>
        <dbReference type="ARBA" id="ARBA00022670"/>
    </source>
</evidence>
<dbReference type="Pfam" id="PF00046">
    <property type="entry name" value="Homeodomain"/>
    <property type="match status" value="1"/>
</dbReference>
<dbReference type="CDD" id="cd06457">
    <property type="entry name" value="M3A_MIP"/>
    <property type="match status" value="1"/>
</dbReference>
<dbReference type="PROSITE" id="PS50071">
    <property type="entry name" value="HOMEOBOX_2"/>
    <property type="match status" value="1"/>
</dbReference>
<dbReference type="OrthoDB" id="17530at2759"/>
<comment type="similarity">
    <text evidence="5 20">Belongs to the peptidase M3 family.</text>
</comment>
<reference evidence="23 24" key="1">
    <citation type="journal article" date="2017" name="Mycologia">
        <title>Bifiguratus adelaidae, gen. et sp. nov., a new member of Mucoromycotina in endophytic and soil-dwelling habitats.</title>
        <authorList>
            <person name="Torres-Cruz T.J."/>
            <person name="Billingsley Tobias T.L."/>
            <person name="Almatruk M."/>
            <person name="Hesse C."/>
            <person name="Kuske C.R."/>
            <person name="Desiro A."/>
            <person name="Benucci G.M."/>
            <person name="Bonito G."/>
            <person name="Stajich J.E."/>
            <person name="Dunlap C."/>
            <person name="Arnold A.E."/>
            <person name="Porras-Alfaro A."/>
        </authorList>
    </citation>
    <scope>NUCLEOTIDE SEQUENCE [LARGE SCALE GENOMIC DNA]</scope>
    <source>
        <strain evidence="23 24">AZ0501</strain>
    </source>
</reference>
<keyword evidence="15 18" id="KW-0371">Homeobox</keyword>
<dbReference type="PROSITE" id="PS00027">
    <property type="entry name" value="HOMEOBOX_1"/>
    <property type="match status" value="1"/>
</dbReference>
<feature type="DNA-binding region" description="Homeobox" evidence="18">
    <location>
        <begin position="74"/>
        <end position="133"/>
    </location>
</feature>
<dbReference type="GO" id="GO:0006627">
    <property type="term" value="P:protein processing involved in protein targeting to mitochondrion"/>
    <property type="evidence" value="ECO:0007669"/>
    <property type="project" value="TreeGrafter"/>
</dbReference>
<dbReference type="InterPro" id="IPR024077">
    <property type="entry name" value="Neurolysin/TOP_dom2"/>
</dbReference>
<dbReference type="InterPro" id="IPR057939">
    <property type="entry name" value="TRF2_HOY1_PH"/>
</dbReference>
<evidence type="ECO:0000256" key="9">
    <source>
        <dbReference type="ARBA" id="ARBA00022801"/>
    </source>
</evidence>
<dbReference type="InterPro" id="IPR002495">
    <property type="entry name" value="Glyco_trans_8"/>
</dbReference>
<dbReference type="CDD" id="cd02537">
    <property type="entry name" value="GT8_Glycogenin"/>
    <property type="match status" value="1"/>
</dbReference>
<dbReference type="GO" id="GO:0005634">
    <property type="term" value="C:nucleus"/>
    <property type="evidence" value="ECO:0007669"/>
    <property type="project" value="UniProtKB-SubCell"/>
</dbReference>
<keyword evidence="11" id="KW-0809">Transit peptide</keyword>
<dbReference type="EC" id="3.4.24.59" evidence="6"/>
<evidence type="ECO:0000259" key="22">
    <source>
        <dbReference type="PROSITE" id="PS50071"/>
    </source>
</evidence>
<dbReference type="Pfam" id="PF01432">
    <property type="entry name" value="Peptidase_M3"/>
    <property type="match status" value="1"/>
</dbReference>
<keyword evidence="9 20" id="KW-0378">Hydrolase</keyword>
<keyword evidence="7 20" id="KW-0645">Protease</keyword>
<dbReference type="GO" id="GO:0005759">
    <property type="term" value="C:mitochondrial matrix"/>
    <property type="evidence" value="ECO:0007669"/>
    <property type="project" value="UniProtKB-SubCell"/>
</dbReference>
<dbReference type="InterPro" id="IPR017970">
    <property type="entry name" value="Homeobox_CS"/>
</dbReference>
<evidence type="ECO:0000256" key="20">
    <source>
        <dbReference type="RuleBase" id="RU003435"/>
    </source>
</evidence>
<dbReference type="GO" id="GO:0003677">
    <property type="term" value="F:DNA binding"/>
    <property type="evidence" value="ECO:0007669"/>
    <property type="project" value="UniProtKB-UniRule"/>
</dbReference>
<dbReference type="PANTHER" id="PTHR11804:SF79">
    <property type="entry name" value="MITOCHONDRIAL INTERMEDIATE PEPTIDASE"/>
    <property type="match status" value="1"/>
</dbReference>
<evidence type="ECO:0000256" key="16">
    <source>
        <dbReference type="ARBA" id="ARBA00023242"/>
    </source>
</evidence>
<dbReference type="GO" id="GO:0004222">
    <property type="term" value="F:metalloendopeptidase activity"/>
    <property type="evidence" value="ECO:0007669"/>
    <property type="project" value="UniProtKB-EC"/>
</dbReference>
<keyword evidence="24" id="KW-1185">Reference proteome</keyword>
<evidence type="ECO:0000256" key="3">
    <source>
        <dbReference type="ARBA" id="ARBA00004305"/>
    </source>
</evidence>
<comment type="catalytic activity">
    <reaction evidence="1">
        <text>Release of an N-terminal octapeptide as second stage of processing of some proteins imported into the mitochondrion.</text>
        <dbReference type="EC" id="3.4.24.59"/>
    </reaction>
</comment>
<dbReference type="InterPro" id="IPR009057">
    <property type="entry name" value="Homeodomain-like_sf"/>
</dbReference>
<dbReference type="GO" id="GO:0046872">
    <property type="term" value="F:metal ion binding"/>
    <property type="evidence" value="ECO:0007669"/>
    <property type="project" value="UniProtKB-UniRule"/>
</dbReference>
<dbReference type="InterPro" id="IPR045090">
    <property type="entry name" value="Pept_M3A_M3B"/>
</dbReference>
<evidence type="ECO:0000256" key="4">
    <source>
        <dbReference type="ARBA" id="ARBA00004586"/>
    </source>
</evidence>
<evidence type="ECO:0000313" key="23">
    <source>
        <dbReference type="EMBL" id="OZJ05079.1"/>
    </source>
</evidence>
<evidence type="ECO:0000256" key="17">
    <source>
        <dbReference type="ARBA" id="ARBA00025208"/>
    </source>
</evidence>
<comment type="function">
    <text evidence="17">Cleaves proteins, imported into the mitochondrion, to their mature size. While most mitochondrial precursor proteins are processed to the mature form in one step by mitochondrial processing peptidase (MPP), the sequential cleavage by MIP of an octapeptide after initial processing by MPP is a required step for a subgroup of nuclear-encoded precursor proteins destined for the matrix or the inner membrane.</text>
</comment>
<feature type="domain" description="Homeobox" evidence="22">
    <location>
        <begin position="72"/>
        <end position="132"/>
    </location>
</feature>
<dbReference type="SUPFAM" id="SSF46689">
    <property type="entry name" value="Homeodomain-like"/>
    <property type="match status" value="1"/>
</dbReference>
<dbReference type="GO" id="GO:0016757">
    <property type="term" value="F:glycosyltransferase activity"/>
    <property type="evidence" value="ECO:0007669"/>
    <property type="project" value="InterPro"/>
</dbReference>
<dbReference type="InterPro" id="IPR029044">
    <property type="entry name" value="Nucleotide-diphossugar_trans"/>
</dbReference>
<gene>
    <name evidence="23" type="ORF">BZG36_02087</name>
</gene>
<evidence type="ECO:0000256" key="2">
    <source>
        <dbReference type="ARBA" id="ARBA00004127"/>
    </source>
</evidence>
<evidence type="ECO:0000256" key="5">
    <source>
        <dbReference type="ARBA" id="ARBA00006040"/>
    </source>
</evidence>
<dbReference type="Pfam" id="PF01501">
    <property type="entry name" value="Glyco_transf_8"/>
    <property type="match status" value="1"/>
</dbReference>
<name>A0A261Y387_9FUNG</name>
<dbReference type="GO" id="GO:0006518">
    <property type="term" value="P:peptide metabolic process"/>
    <property type="evidence" value="ECO:0007669"/>
    <property type="project" value="TreeGrafter"/>
</dbReference>
<dbReference type="FunFam" id="3.40.390.10:FF:000055">
    <property type="entry name" value="Related to mitochondrial intermediate peptidase"/>
    <property type="match status" value="1"/>
</dbReference>
<comment type="cofactor">
    <cofactor evidence="20">
        <name>Zn(2+)</name>
        <dbReference type="ChEBI" id="CHEBI:29105"/>
    </cofactor>
    <text evidence="20">Binds 1 zinc ion.</text>
</comment>
<dbReference type="Gene3D" id="3.90.550.10">
    <property type="entry name" value="Spore Coat Polysaccharide Biosynthesis Protein SpsA, Chain A"/>
    <property type="match status" value="1"/>
</dbReference>
<accession>A0A261Y387</accession>
<evidence type="ECO:0000256" key="14">
    <source>
        <dbReference type="ARBA" id="ARBA00023128"/>
    </source>
</evidence>
<dbReference type="SMART" id="SM00389">
    <property type="entry name" value="HOX"/>
    <property type="match status" value="1"/>
</dbReference>
<keyword evidence="14" id="KW-0496">Mitochondrion</keyword>
<dbReference type="GO" id="GO:0000981">
    <property type="term" value="F:DNA-binding transcription factor activity, RNA polymerase II-specific"/>
    <property type="evidence" value="ECO:0007669"/>
    <property type="project" value="InterPro"/>
</dbReference>
<evidence type="ECO:0000313" key="24">
    <source>
        <dbReference type="Proteomes" id="UP000242875"/>
    </source>
</evidence>
<dbReference type="InterPro" id="IPR024079">
    <property type="entry name" value="MetalloPept_cat_dom_sf"/>
</dbReference>
<feature type="compositionally biased region" description="Basic and acidic residues" evidence="21">
    <location>
        <begin position="202"/>
        <end position="231"/>
    </location>
</feature>
<dbReference type="Gene3D" id="1.10.1370.10">
    <property type="entry name" value="Neurolysin, domain 3"/>
    <property type="match status" value="1"/>
</dbReference>
<evidence type="ECO:0000256" key="21">
    <source>
        <dbReference type="SAM" id="MobiDB-lite"/>
    </source>
</evidence>
<evidence type="ECO:0000256" key="15">
    <source>
        <dbReference type="ARBA" id="ARBA00023155"/>
    </source>
</evidence>
<dbReference type="CDD" id="cd00086">
    <property type="entry name" value="homeodomain"/>
    <property type="match status" value="1"/>
</dbReference>
<organism evidence="23 24">
    <name type="scientific">Bifiguratus adelaidae</name>
    <dbReference type="NCBI Taxonomy" id="1938954"/>
    <lineage>
        <taxon>Eukaryota</taxon>
        <taxon>Fungi</taxon>
        <taxon>Fungi incertae sedis</taxon>
        <taxon>Mucoromycota</taxon>
        <taxon>Mucoromycotina</taxon>
        <taxon>Endogonomycetes</taxon>
        <taxon>Endogonales</taxon>
        <taxon>Endogonales incertae sedis</taxon>
        <taxon>Bifiguratus</taxon>
    </lineage>
</organism>
<dbReference type="InterPro" id="IPR001356">
    <property type="entry name" value="HD"/>
</dbReference>
<evidence type="ECO:0000256" key="12">
    <source>
        <dbReference type="ARBA" id="ARBA00023049"/>
    </source>
</evidence>
<sequence length="1671" mass="188539">MSIAVQRIPEEQVTNAMSADSPSYEVPVPTEHKNQQPTRQTAHQEDAKKAEEDCAQQRESSGSGERDESCASLASKKRTRATPEQLAILEHTFSYNTSPNAKMREQLSKQLGMTERSIQIWFQNRRAKVKSIQKKANLVHQEQMRAQYMARHLGYPPSFHQSTTNFQFKEYHLPSNHLFGPYHKPNGMHPGQPPSHAHHPQHHDEHGKDASPDASGDKALKRYHDREESTSNKRSHVFAQPQHHPPSYLYPGYPPHYFPSNMLRSDRMMMPPTMPHIPKRAPGSTGLMGLPITPSPSPQYVLATGAVGDADKRPAQGAMFSYSSPPTPFDVPFAVDTLTIGNWRRIMMHETDLCCYYNTTDRVFSWHIFDGTNSFRMRIPFDNVAKVELAKGADHDPVTCTMKVEIREAPIFYMAKPGSRTNEKQVTWLQCADFSENKQASQVFVHMMRGITTTLQNQLVQLKEADQHLKQVITLPTMDLSQEEGSVEPDVFSVDPSLAMTYTPTVDVYPQAAFMPRQRDALRYLSMPPPSVNQHRVPYANYGYELPAEYPPDGVTPSIDDYMSAHRRAASVPAHLLSYPQGMGLVDHGIGPHQAFWGSDPDQYEPVMGTSDGTLLAPATFVDGSFVDTGEGLPQMLAWLVLLTKDNNYVQGIKVLWASLRRVGTAYPMVVMYTPQTISARTVDDLSTLGIRMRPIEFLRPRQKMDYIFERFQDNWTSMRAWELVEYDKVAMLDADMLVVKNIDELMDVQVEVGSVAACHACTCNPMKIPSYPPDWVPESCAYTGETKEAATIATPLTKSDYFNGGLIILRPSQETMDHIVDAFNNYADLASLKFVEQDFLNIVFKHKWTPLPYTYNALKTLRTCHAPMWDDDAIHNIHYISEKPWDTNEQECVEKGNEFIDLYRLCRRAASAPSIRVPEVEEEPDEHLRHIFDDNNVWEMHQTLSEGHPARSGLLLFPDLVGASGFERAATKALNRAHLIVERIAKAPSNPSEMRKVIKNLDRLSDVLCSVIDTAEFIRNAHPDEEIVMAANEAYERLCSYMNTLNTDVRLHQVLSLALADESIVRDLSVEERVTADVFLRDFERSGIHLPDGKRTEFVKISNDILVLGREFVQRDSRSVGHISVNPNNLDGLGSQFVKSITQADGRAYIPTDPYVSQLVLKYARNEKVRKEMYIAANSATQASIDTLQALLRTRGELADLLEKPSFAHLQLADKMARSPENVQAFLRTLLNHHRPNSNIDLQRLQQTKKIHKQLSTSPNINAWDKDFYMHLYQHNYNTNHRSSSISPFFSVGSVMQGLSQLFRHLYGVTFEPAAMKPGESWHPDVRKIDVMCERQGRIGTIYCDLFARDGRIASAAHYTVKTSRRIDDDDEGGDFVYGRDVDSSHASDIRGDLANVGKGDALQGREGRFQLSIIVLTCDFQPPVHTGNGEDGLAGATLLSLHEVDTLFHEMGHAMHSMLGATDYHNVAGTRCVTDFVELPSILMEHFVTHPQVLNIVAKHYQTRRPLPMEIFNTHLEQKAQFASLELHSQILMASMDQIYHSSAVHDPQFDPLKIWDDLQDKDGLIPAVRGTAWPTQFGHLFGYGAGYYSYLFDRTLASRIWRGLFANDPLNRESGELLRNQVLKWGGGRDGWACVGGVIGGEEGEKVTKGDVESMRIVGDWGVENQLL</sequence>
<evidence type="ECO:0000256" key="13">
    <source>
        <dbReference type="ARBA" id="ARBA00023125"/>
    </source>
</evidence>
<dbReference type="Gene3D" id="3.40.390.10">
    <property type="entry name" value="Collagenase (Catalytic Domain)"/>
    <property type="match status" value="1"/>
</dbReference>
<evidence type="ECO:0000256" key="19">
    <source>
        <dbReference type="RuleBase" id="RU000682"/>
    </source>
</evidence>
<protein>
    <recommendedName>
        <fullName evidence="6">mitochondrial intermediate peptidase</fullName>
        <ecNumber evidence="6">3.4.24.59</ecNumber>
    </recommendedName>
</protein>
<dbReference type="Proteomes" id="UP000242875">
    <property type="component" value="Unassembled WGS sequence"/>
</dbReference>
<keyword evidence="10 20" id="KW-0862">Zinc</keyword>
<dbReference type="EMBL" id="MVBO01000023">
    <property type="protein sequence ID" value="OZJ05079.1"/>
    <property type="molecule type" value="Genomic_DNA"/>
</dbReference>
<dbReference type="SUPFAM" id="SSF53448">
    <property type="entry name" value="Nucleotide-diphospho-sugar transferases"/>
    <property type="match status" value="1"/>
</dbReference>
<dbReference type="SUPFAM" id="SSF55486">
    <property type="entry name" value="Metalloproteases ('zincins'), catalytic domain"/>
    <property type="match status" value="1"/>
</dbReference>
<evidence type="ECO:0000256" key="10">
    <source>
        <dbReference type="ARBA" id="ARBA00022833"/>
    </source>
</evidence>
<evidence type="ECO:0000256" key="18">
    <source>
        <dbReference type="PROSITE-ProRule" id="PRU00108"/>
    </source>
</evidence>